<evidence type="ECO:0000259" key="1">
    <source>
        <dbReference type="Pfam" id="PF12965"/>
    </source>
</evidence>
<dbReference type="AlphaFoldDB" id="A0A1X4GJH0"/>
<name>A0A1X4GJH0_9CYAN</name>
<protein>
    <submittedName>
        <fullName evidence="2">DNA primase</fullName>
    </submittedName>
</protein>
<dbReference type="Pfam" id="PF12965">
    <property type="entry name" value="DUF3854"/>
    <property type="match status" value="1"/>
</dbReference>
<dbReference type="RefSeq" id="WP_085726673.1">
    <property type="nucleotide sequence ID" value="NZ_NBYN01000003.1"/>
</dbReference>
<accession>A0A1X4GJH0</accession>
<sequence>MFIDHLHSQHLEELVHGSSVNLHLAILNFHSLQGVNAYQHILISNNLPRTNTGIIKSGWLERYEHITAGGWWCSGVDPLNNWQKMEWGCFKPTQPRRNKNGKSIKYEHPPSTATRVFCLRVTEEIWHQISQRYHVTMPKDITINDDGEAQGFWPWVIESNIPIIICEGVKKAAALLTQGYVAIGIPGITSGYRVIKNEFGKVTRRCLIPDLEVFANRQPSFYICFDFENQPRKVSAINNAISKLGYLLKRKNCSVKVIKLPGKEKGVDDFITAKGAKEFEQIYHQSMDLEVYIAQTKPHIDLTVTPSVTINQSYLDRICLPSTGLVGVKSAKGTGKTTRLQAVVEEAKNRCQPILLITHRILLGKFLCEKIGIRWGIHPENQSPPSSCSPIKSFGLCVDSLWKLNPQDWQGAIVILDEVEQSLWHLLNSNTCKNKRIKILSVFQQLIATVVKTGGLVIAQDADLSDVSLEYLQGLAGDKITPWVLVNKWKPKRGWDVTFYDSPNPTPLIHQLELDLITGKKCYVTTDSRTGRYSCETIEDYLQNRLYKLKRQFPHSLVVSSQTTNTPAHPAIECLSAINEKITDYDMVFVTPSLGTGISIDVQHFDRVYGIFQGVIPDSEARQALARVRDSVPRFVWCAKRGIGLIGSGSTNYQLLSDWYQENQKENLALLSPLHKIDVDLPAVYDPIHLRTWAKLSARVNSSITFYRQSLQEGLIAEGHKVTIGNNTDYNSIIRGLRSAFLKTPVNDLATRTRLILEIVQVQKDWEQTRQQSQHIKRNIKEIKEHNQLMIAQAVVGAKNIDYVQYQQLLTKHSLTDEQRYAIHKYILYTRYGVPVTTWLKMRDDQGYYSQLLTHYYLTHESHYFHIKDQQEWKQQLFWGEGKVFLPDLKTYTLKVEALRALGMCQFLSQDRVFEENDNDIIWLKNVAIQSSQHINRALGVDISKKPQSISGIKILNLLLGLLGLKLRRINQVYQINFDMLKDGREEIFAIWQQRDHWQLYHLKTRSAQDKFLQLGPLVSVN</sequence>
<dbReference type="EMBL" id="NBYN01000003">
    <property type="protein sequence ID" value="OSO97325.1"/>
    <property type="molecule type" value="Genomic_DNA"/>
</dbReference>
<dbReference type="PANTHER" id="PTHR34985:SF1">
    <property type="entry name" value="SLR0554 PROTEIN"/>
    <property type="match status" value="1"/>
</dbReference>
<dbReference type="NCBIfam" id="NF042913">
    <property type="entry name" value="CyRepA1"/>
    <property type="match status" value="1"/>
</dbReference>
<dbReference type="PANTHER" id="PTHR34985">
    <property type="entry name" value="SLR0554 PROTEIN"/>
    <property type="match status" value="1"/>
</dbReference>
<dbReference type="Gene3D" id="3.40.1360.10">
    <property type="match status" value="1"/>
</dbReference>
<dbReference type="InterPro" id="IPR049996">
    <property type="entry name" value="Slr7037-like"/>
</dbReference>
<reference evidence="3" key="1">
    <citation type="submission" date="2017-04" db="EMBL/GenBank/DDBJ databases">
        <authorList>
            <person name="Abreu V.A."/>
            <person name="Popin R.V."/>
            <person name="Rigonato J."/>
            <person name="Andreote A.P."/>
            <person name="Schaker P.C."/>
            <person name="Hoff-Risseti C."/>
            <person name="Alvarenga D.O."/>
            <person name="Varani A.M."/>
            <person name="Fiore M.F."/>
        </authorList>
    </citation>
    <scope>NUCLEOTIDE SEQUENCE [LARGE SCALE GENOMIC DNA]</scope>
    <source>
        <strain evidence="3">CENA303</strain>
    </source>
</reference>
<dbReference type="InterPro" id="IPR024385">
    <property type="entry name" value="DUF3854"/>
</dbReference>
<organism evidence="2 3">
    <name type="scientific">Cylindrospermopsis raciborskii CENA303</name>
    <dbReference type="NCBI Taxonomy" id="1170769"/>
    <lineage>
        <taxon>Bacteria</taxon>
        <taxon>Bacillati</taxon>
        <taxon>Cyanobacteriota</taxon>
        <taxon>Cyanophyceae</taxon>
        <taxon>Nostocales</taxon>
        <taxon>Aphanizomenonaceae</taxon>
        <taxon>Cylindrospermopsis</taxon>
    </lineage>
</organism>
<evidence type="ECO:0000313" key="2">
    <source>
        <dbReference type="EMBL" id="OSO97325.1"/>
    </source>
</evidence>
<dbReference type="Proteomes" id="UP000192997">
    <property type="component" value="Unassembled WGS sequence"/>
</dbReference>
<gene>
    <name evidence="2" type="ORF">B7O87_00720</name>
</gene>
<proteinExistence type="predicted"/>
<feature type="domain" description="DUF3854" evidence="1">
    <location>
        <begin position="152"/>
        <end position="277"/>
    </location>
</feature>
<evidence type="ECO:0000313" key="3">
    <source>
        <dbReference type="Proteomes" id="UP000192997"/>
    </source>
</evidence>
<comment type="caution">
    <text evidence="2">The sequence shown here is derived from an EMBL/GenBank/DDBJ whole genome shotgun (WGS) entry which is preliminary data.</text>
</comment>